<dbReference type="AlphaFoldDB" id="B0TV97"/>
<accession>B0TV97</accession>
<dbReference type="Proteomes" id="UP000001317">
    <property type="component" value="Chromosome"/>
</dbReference>
<sequence>MKFIAGFVHTLQWLAIAASPSLLGAMIGVLMSLQSEQLYSNLVPLWTVIGFVVGAFWAEHVRKTIGLSSFFGRLVGARDLPKTTPLKSK</sequence>
<evidence type="ECO:0000313" key="3">
    <source>
        <dbReference type="Proteomes" id="UP000001317"/>
    </source>
</evidence>
<dbReference type="KEGG" id="shl:Shal_0960"/>
<dbReference type="eggNOG" id="ENOG5031EFT">
    <property type="taxonomic scope" value="Bacteria"/>
</dbReference>
<gene>
    <name evidence="2" type="ordered locus">Shal_0960</name>
</gene>
<dbReference type="RefSeq" id="WP_012276085.1">
    <property type="nucleotide sequence ID" value="NC_010334.1"/>
</dbReference>
<name>B0TV97_SHEHH</name>
<feature type="transmembrane region" description="Helical" evidence="1">
    <location>
        <begin position="12"/>
        <end position="33"/>
    </location>
</feature>
<keyword evidence="1" id="KW-0812">Transmembrane</keyword>
<dbReference type="OrthoDB" id="5828963at2"/>
<protein>
    <submittedName>
        <fullName evidence="2">Uncharacterized protein</fullName>
    </submittedName>
</protein>
<keyword evidence="1" id="KW-1133">Transmembrane helix</keyword>
<dbReference type="HOGENOM" id="CLU_2525698_0_0_6"/>
<proteinExistence type="predicted"/>
<evidence type="ECO:0000256" key="1">
    <source>
        <dbReference type="SAM" id="Phobius"/>
    </source>
</evidence>
<dbReference type="EMBL" id="CP000931">
    <property type="protein sequence ID" value="ABZ75535.1"/>
    <property type="molecule type" value="Genomic_DNA"/>
</dbReference>
<feature type="transmembrane region" description="Helical" evidence="1">
    <location>
        <begin position="39"/>
        <end position="58"/>
    </location>
</feature>
<evidence type="ECO:0000313" key="2">
    <source>
        <dbReference type="EMBL" id="ABZ75535.1"/>
    </source>
</evidence>
<keyword evidence="3" id="KW-1185">Reference proteome</keyword>
<organism evidence="2 3">
    <name type="scientific">Shewanella halifaxensis (strain HAW-EB4)</name>
    <dbReference type="NCBI Taxonomy" id="458817"/>
    <lineage>
        <taxon>Bacteria</taxon>
        <taxon>Pseudomonadati</taxon>
        <taxon>Pseudomonadota</taxon>
        <taxon>Gammaproteobacteria</taxon>
        <taxon>Alteromonadales</taxon>
        <taxon>Shewanellaceae</taxon>
        <taxon>Shewanella</taxon>
    </lineage>
</organism>
<reference evidence="2" key="1">
    <citation type="submission" date="2008-01" db="EMBL/GenBank/DDBJ databases">
        <title>Complete sequence of Shewanella halifaxensis HAW-EB4.</title>
        <authorList>
            <consortium name="US DOE Joint Genome Institute"/>
            <person name="Copeland A."/>
            <person name="Lucas S."/>
            <person name="Lapidus A."/>
            <person name="Glavina del Rio T."/>
            <person name="Dalin E."/>
            <person name="Tice H."/>
            <person name="Bruce D."/>
            <person name="Goodwin L."/>
            <person name="Pitluck S."/>
            <person name="Sims D."/>
            <person name="Brettin T."/>
            <person name="Detter J.C."/>
            <person name="Han C."/>
            <person name="Kuske C.R."/>
            <person name="Schmutz J."/>
            <person name="Larimer F."/>
            <person name="Land M."/>
            <person name="Hauser L."/>
            <person name="Kyrpides N."/>
            <person name="Kim E."/>
            <person name="Zhao J.-S."/>
            <person name="Richardson P."/>
        </authorList>
    </citation>
    <scope>NUCLEOTIDE SEQUENCE [LARGE SCALE GENOMIC DNA]</scope>
    <source>
        <strain evidence="2">HAW-EB4</strain>
    </source>
</reference>
<keyword evidence="1" id="KW-0472">Membrane</keyword>